<feature type="compositionally biased region" description="Basic and acidic residues" evidence="1">
    <location>
        <begin position="1"/>
        <end position="11"/>
    </location>
</feature>
<name>A0ABN9SVR2_9DINO</name>
<dbReference type="EMBL" id="CAUYUJ010013692">
    <property type="protein sequence ID" value="CAK0836627.1"/>
    <property type="molecule type" value="Genomic_DNA"/>
</dbReference>
<proteinExistence type="predicted"/>
<feature type="compositionally biased region" description="Basic residues" evidence="1">
    <location>
        <begin position="21"/>
        <end position="30"/>
    </location>
</feature>
<gene>
    <name evidence="2" type="ORF">PCOR1329_LOCUS33062</name>
</gene>
<evidence type="ECO:0000256" key="1">
    <source>
        <dbReference type="SAM" id="MobiDB-lite"/>
    </source>
</evidence>
<feature type="region of interest" description="Disordered" evidence="1">
    <location>
        <begin position="1"/>
        <end position="76"/>
    </location>
</feature>
<reference evidence="2" key="1">
    <citation type="submission" date="2023-10" db="EMBL/GenBank/DDBJ databases">
        <authorList>
            <person name="Chen Y."/>
            <person name="Shah S."/>
            <person name="Dougan E. K."/>
            <person name="Thang M."/>
            <person name="Chan C."/>
        </authorList>
    </citation>
    <scope>NUCLEOTIDE SEQUENCE [LARGE SCALE GENOMIC DNA]</scope>
</reference>
<accession>A0ABN9SVR2</accession>
<feature type="compositionally biased region" description="Basic residues" evidence="1">
    <location>
        <begin position="38"/>
        <end position="52"/>
    </location>
</feature>
<evidence type="ECO:0000313" key="2">
    <source>
        <dbReference type="EMBL" id="CAK0836627.1"/>
    </source>
</evidence>
<sequence>GGRERQGDRRPVGCRGLRGEHQRRRRGRCGGRGERRRGGWRPRQPHFRRPCSRRPPAPWALRRARSQRPRWPRRPA</sequence>
<evidence type="ECO:0000313" key="3">
    <source>
        <dbReference type="Proteomes" id="UP001189429"/>
    </source>
</evidence>
<keyword evidence="3" id="KW-1185">Reference proteome</keyword>
<feature type="compositionally biased region" description="Basic residues" evidence="1">
    <location>
        <begin position="62"/>
        <end position="76"/>
    </location>
</feature>
<feature type="non-terminal residue" evidence="2">
    <location>
        <position position="1"/>
    </location>
</feature>
<protein>
    <submittedName>
        <fullName evidence="2">Uncharacterized protein</fullName>
    </submittedName>
</protein>
<feature type="non-terminal residue" evidence="2">
    <location>
        <position position="76"/>
    </location>
</feature>
<organism evidence="2 3">
    <name type="scientific">Prorocentrum cordatum</name>
    <dbReference type="NCBI Taxonomy" id="2364126"/>
    <lineage>
        <taxon>Eukaryota</taxon>
        <taxon>Sar</taxon>
        <taxon>Alveolata</taxon>
        <taxon>Dinophyceae</taxon>
        <taxon>Prorocentrales</taxon>
        <taxon>Prorocentraceae</taxon>
        <taxon>Prorocentrum</taxon>
    </lineage>
</organism>
<comment type="caution">
    <text evidence="2">The sequence shown here is derived from an EMBL/GenBank/DDBJ whole genome shotgun (WGS) entry which is preliminary data.</text>
</comment>
<dbReference type="Proteomes" id="UP001189429">
    <property type="component" value="Unassembled WGS sequence"/>
</dbReference>